<dbReference type="AlphaFoldDB" id="A0A8R7P172"/>
<feature type="transmembrane region" description="Helical" evidence="1">
    <location>
        <begin position="12"/>
        <end position="31"/>
    </location>
</feature>
<evidence type="ECO:0000313" key="2">
    <source>
        <dbReference type="EnsemblPlants" id="TuG1812G0100001846.01.T03.cds443888"/>
    </source>
</evidence>
<dbReference type="EnsemblPlants" id="TuG1812G0100001846.01.T03">
    <property type="protein sequence ID" value="TuG1812G0100001846.01.T03.cds443888"/>
    <property type="gene ID" value="TuG1812G0100001846.01"/>
</dbReference>
<evidence type="ECO:0000313" key="3">
    <source>
        <dbReference type="Proteomes" id="UP000015106"/>
    </source>
</evidence>
<proteinExistence type="predicted"/>
<sequence>MTQGLSLFCRKMLFRLYCISLHVFSFLHLRLCNSIKTLHFLRNTMSVRCFQMHQQKRRKNVDRG</sequence>
<evidence type="ECO:0000256" key="1">
    <source>
        <dbReference type="SAM" id="Phobius"/>
    </source>
</evidence>
<protein>
    <submittedName>
        <fullName evidence="2">Uncharacterized protein</fullName>
    </submittedName>
</protein>
<keyword evidence="1" id="KW-0812">Transmembrane</keyword>
<name>A0A8R7P172_TRIUA</name>
<keyword evidence="1" id="KW-0472">Membrane</keyword>
<reference evidence="2" key="3">
    <citation type="submission" date="2022-06" db="UniProtKB">
        <authorList>
            <consortium name="EnsemblPlants"/>
        </authorList>
    </citation>
    <scope>IDENTIFICATION</scope>
</reference>
<keyword evidence="1" id="KW-1133">Transmembrane helix</keyword>
<keyword evidence="3" id="KW-1185">Reference proteome</keyword>
<organism evidence="2 3">
    <name type="scientific">Triticum urartu</name>
    <name type="common">Red wild einkorn</name>
    <name type="synonym">Crithodium urartu</name>
    <dbReference type="NCBI Taxonomy" id="4572"/>
    <lineage>
        <taxon>Eukaryota</taxon>
        <taxon>Viridiplantae</taxon>
        <taxon>Streptophyta</taxon>
        <taxon>Embryophyta</taxon>
        <taxon>Tracheophyta</taxon>
        <taxon>Spermatophyta</taxon>
        <taxon>Magnoliopsida</taxon>
        <taxon>Liliopsida</taxon>
        <taxon>Poales</taxon>
        <taxon>Poaceae</taxon>
        <taxon>BOP clade</taxon>
        <taxon>Pooideae</taxon>
        <taxon>Triticodae</taxon>
        <taxon>Triticeae</taxon>
        <taxon>Triticinae</taxon>
        <taxon>Triticum</taxon>
    </lineage>
</organism>
<reference evidence="3" key="1">
    <citation type="journal article" date="2013" name="Nature">
        <title>Draft genome of the wheat A-genome progenitor Triticum urartu.</title>
        <authorList>
            <person name="Ling H.Q."/>
            <person name="Zhao S."/>
            <person name="Liu D."/>
            <person name="Wang J."/>
            <person name="Sun H."/>
            <person name="Zhang C."/>
            <person name="Fan H."/>
            <person name="Li D."/>
            <person name="Dong L."/>
            <person name="Tao Y."/>
            <person name="Gao C."/>
            <person name="Wu H."/>
            <person name="Li Y."/>
            <person name="Cui Y."/>
            <person name="Guo X."/>
            <person name="Zheng S."/>
            <person name="Wang B."/>
            <person name="Yu K."/>
            <person name="Liang Q."/>
            <person name="Yang W."/>
            <person name="Lou X."/>
            <person name="Chen J."/>
            <person name="Feng M."/>
            <person name="Jian J."/>
            <person name="Zhang X."/>
            <person name="Luo G."/>
            <person name="Jiang Y."/>
            <person name="Liu J."/>
            <person name="Wang Z."/>
            <person name="Sha Y."/>
            <person name="Zhang B."/>
            <person name="Wu H."/>
            <person name="Tang D."/>
            <person name="Shen Q."/>
            <person name="Xue P."/>
            <person name="Zou S."/>
            <person name="Wang X."/>
            <person name="Liu X."/>
            <person name="Wang F."/>
            <person name="Yang Y."/>
            <person name="An X."/>
            <person name="Dong Z."/>
            <person name="Zhang K."/>
            <person name="Zhang X."/>
            <person name="Luo M.C."/>
            <person name="Dvorak J."/>
            <person name="Tong Y."/>
            <person name="Wang J."/>
            <person name="Yang H."/>
            <person name="Li Z."/>
            <person name="Wang D."/>
            <person name="Zhang A."/>
            <person name="Wang J."/>
        </authorList>
    </citation>
    <scope>NUCLEOTIDE SEQUENCE</scope>
    <source>
        <strain evidence="3">cv. G1812</strain>
    </source>
</reference>
<dbReference type="Proteomes" id="UP000015106">
    <property type="component" value="Chromosome 1"/>
</dbReference>
<dbReference type="Gramene" id="TuG1812G0100001846.01.T03">
    <property type="protein sequence ID" value="TuG1812G0100001846.01.T03.cds443888"/>
    <property type="gene ID" value="TuG1812G0100001846.01"/>
</dbReference>
<reference evidence="2" key="2">
    <citation type="submission" date="2018-03" db="EMBL/GenBank/DDBJ databases">
        <title>The Triticum urartu genome reveals the dynamic nature of wheat genome evolution.</title>
        <authorList>
            <person name="Ling H."/>
            <person name="Ma B."/>
            <person name="Shi X."/>
            <person name="Liu H."/>
            <person name="Dong L."/>
            <person name="Sun H."/>
            <person name="Cao Y."/>
            <person name="Gao Q."/>
            <person name="Zheng S."/>
            <person name="Li Y."/>
            <person name="Yu Y."/>
            <person name="Du H."/>
            <person name="Qi M."/>
            <person name="Li Y."/>
            <person name="Yu H."/>
            <person name="Cui Y."/>
            <person name="Wang N."/>
            <person name="Chen C."/>
            <person name="Wu H."/>
            <person name="Zhao Y."/>
            <person name="Zhang J."/>
            <person name="Li Y."/>
            <person name="Zhou W."/>
            <person name="Zhang B."/>
            <person name="Hu W."/>
            <person name="Eijk M."/>
            <person name="Tang J."/>
            <person name="Witsenboer H."/>
            <person name="Zhao S."/>
            <person name="Li Z."/>
            <person name="Zhang A."/>
            <person name="Wang D."/>
            <person name="Liang C."/>
        </authorList>
    </citation>
    <scope>NUCLEOTIDE SEQUENCE [LARGE SCALE GENOMIC DNA]</scope>
    <source>
        <strain evidence="2">cv. G1812</strain>
    </source>
</reference>
<accession>A0A8R7P172</accession>